<evidence type="ECO:0000256" key="3">
    <source>
        <dbReference type="ARBA" id="ARBA00022553"/>
    </source>
</evidence>
<dbReference type="Gene3D" id="3.30.300.30">
    <property type="match status" value="2"/>
</dbReference>
<dbReference type="InterPro" id="IPR036736">
    <property type="entry name" value="ACP-like_sf"/>
</dbReference>
<dbReference type="InterPro" id="IPR001242">
    <property type="entry name" value="Condensation_dom"/>
</dbReference>
<dbReference type="InterPro" id="IPR023213">
    <property type="entry name" value="CAT-like_dom_sf"/>
</dbReference>
<dbReference type="Gene3D" id="3.40.50.12780">
    <property type="entry name" value="N-terminal domain of ligase-like"/>
    <property type="match status" value="1"/>
</dbReference>
<dbReference type="FunFam" id="3.30.559.10:FF:000023">
    <property type="entry name" value="Non-ribosomal peptide synthetase"/>
    <property type="match status" value="1"/>
</dbReference>
<name>A0A0B6RML7_BURPL</name>
<proteinExistence type="predicted"/>
<dbReference type="SUPFAM" id="SSF56801">
    <property type="entry name" value="Acetyl-CoA synthetase-like"/>
    <property type="match status" value="1"/>
</dbReference>
<dbReference type="Pfam" id="PF00668">
    <property type="entry name" value="Condensation"/>
    <property type="match status" value="1"/>
</dbReference>
<dbReference type="Proteomes" id="UP000031838">
    <property type="component" value="Chromosome 1"/>
</dbReference>
<dbReference type="PROSITE" id="PS00455">
    <property type="entry name" value="AMP_BINDING"/>
    <property type="match status" value="1"/>
</dbReference>
<evidence type="ECO:0000313" key="6">
    <source>
        <dbReference type="EMBL" id="AJK46567.1"/>
    </source>
</evidence>
<reference evidence="7" key="1">
    <citation type="submission" date="2011-03" db="EMBL/GenBank/DDBJ databases">
        <authorList>
            <person name="Voget S."/>
            <person name="Streit W.R."/>
            <person name="Jaeger K.E."/>
            <person name="Daniel R."/>
        </authorList>
    </citation>
    <scope>NUCLEOTIDE SEQUENCE [LARGE SCALE GENOMIC DNA]</scope>
    <source>
        <strain evidence="7">PG1</strain>
    </source>
</reference>
<organism evidence="6 7">
    <name type="scientific">Burkholderia plantarii</name>
    <dbReference type="NCBI Taxonomy" id="41899"/>
    <lineage>
        <taxon>Bacteria</taxon>
        <taxon>Pseudomonadati</taxon>
        <taxon>Pseudomonadota</taxon>
        <taxon>Betaproteobacteria</taxon>
        <taxon>Burkholderiales</taxon>
        <taxon>Burkholderiaceae</taxon>
        <taxon>Burkholderia</taxon>
    </lineage>
</organism>
<dbReference type="GO" id="GO:0043041">
    <property type="term" value="P:amino acid activation for nonribosomal peptide biosynthetic process"/>
    <property type="evidence" value="ECO:0007669"/>
    <property type="project" value="TreeGrafter"/>
</dbReference>
<protein>
    <submittedName>
        <fullName evidence="6">Pyochelin synthase PchE (Non-ribosomal peptide synthase)</fullName>
        <ecNumber evidence="6">6.3.2.-</ecNumber>
    </submittedName>
</protein>
<dbReference type="InterPro" id="IPR029063">
    <property type="entry name" value="SAM-dependent_MTases_sf"/>
</dbReference>
<accession>A0A0B6RML7</accession>
<dbReference type="GO" id="GO:0005737">
    <property type="term" value="C:cytoplasm"/>
    <property type="evidence" value="ECO:0007669"/>
    <property type="project" value="TreeGrafter"/>
</dbReference>
<dbReference type="PANTHER" id="PTHR45527">
    <property type="entry name" value="NONRIBOSOMAL PEPTIDE SYNTHETASE"/>
    <property type="match status" value="1"/>
</dbReference>
<dbReference type="InterPro" id="IPR042099">
    <property type="entry name" value="ANL_N_sf"/>
</dbReference>
<dbReference type="Pfam" id="PF00501">
    <property type="entry name" value="AMP-binding"/>
    <property type="match status" value="1"/>
</dbReference>
<dbReference type="InterPro" id="IPR010071">
    <property type="entry name" value="AA_adenyl_dom"/>
</dbReference>
<dbReference type="Gene3D" id="3.40.50.150">
    <property type="entry name" value="Vaccinia Virus protein VP39"/>
    <property type="match status" value="1"/>
</dbReference>
<keyword evidence="3" id="KW-0597">Phosphoprotein</keyword>
<evidence type="ECO:0000256" key="2">
    <source>
        <dbReference type="ARBA" id="ARBA00022450"/>
    </source>
</evidence>
<dbReference type="InterPro" id="IPR009081">
    <property type="entry name" value="PP-bd_ACP"/>
</dbReference>
<evidence type="ECO:0000256" key="1">
    <source>
        <dbReference type="ARBA" id="ARBA00001957"/>
    </source>
</evidence>
<dbReference type="Gene3D" id="1.10.1200.10">
    <property type="entry name" value="ACP-like"/>
    <property type="match status" value="2"/>
</dbReference>
<dbReference type="HOGENOM" id="CLU_000022_40_2_4"/>
<dbReference type="Pfam" id="PF00550">
    <property type="entry name" value="PP-binding"/>
    <property type="match status" value="2"/>
</dbReference>
<keyword evidence="7" id="KW-1185">Reference proteome</keyword>
<feature type="domain" description="Carrier" evidence="5">
    <location>
        <begin position="1373"/>
        <end position="1448"/>
    </location>
</feature>
<dbReference type="SMART" id="SM00823">
    <property type="entry name" value="PKS_PP"/>
    <property type="match status" value="1"/>
</dbReference>
<dbReference type="InterPro" id="IPR000873">
    <property type="entry name" value="AMP-dep_synth/lig_dom"/>
</dbReference>
<dbReference type="EMBL" id="CP002580">
    <property type="protein sequence ID" value="AJK46567.1"/>
    <property type="molecule type" value="Genomic_DNA"/>
</dbReference>
<dbReference type="PROSITE" id="PS50075">
    <property type="entry name" value="CARRIER"/>
    <property type="match status" value="1"/>
</dbReference>
<dbReference type="PANTHER" id="PTHR45527:SF10">
    <property type="entry name" value="PYOCHELIN SYNTHASE PCHF"/>
    <property type="match status" value="1"/>
</dbReference>
<dbReference type="GO" id="GO:0016874">
    <property type="term" value="F:ligase activity"/>
    <property type="evidence" value="ECO:0007669"/>
    <property type="project" value="UniProtKB-KW"/>
</dbReference>
<dbReference type="CDD" id="cd19535">
    <property type="entry name" value="Cyc_NRPS"/>
    <property type="match status" value="1"/>
</dbReference>
<reference evidence="6 7" key="2">
    <citation type="journal article" date="2016" name="Appl. Microbiol. Biotechnol.">
        <title>Mutations improving production and secretion of extracellular lipase by Burkholderia glumae PG1.</title>
        <authorList>
            <person name="Knapp A."/>
            <person name="Voget S."/>
            <person name="Gao R."/>
            <person name="Zaburannyi N."/>
            <person name="Krysciak D."/>
            <person name="Breuer M."/>
            <person name="Hauer B."/>
            <person name="Streit W.R."/>
            <person name="Muller R."/>
            <person name="Daniel R."/>
            <person name="Jaeger K.E."/>
        </authorList>
    </citation>
    <scope>NUCLEOTIDE SEQUENCE [LARGE SCALE GENOMIC DNA]</scope>
    <source>
        <strain evidence="6 7">PG1</strain>
    </source>
</reference>
<dbReference type="NCBIfam" id="TIGR01733">
    <property type="entry name" value="AA-adenyl-dom"/>
    <property type="match status" value="1"/>
</dbReference>
<dbReference type="SUPFAM" id="SSF53335">
    <property type="entry name" value="S-adenosyl-L-methionine-dependent methyltransferases"/>
    <property type="match status" value="1"/>
</dbReference>
<keyword evidence="4 6" id="KW-0436">Ligase</keyword>
<dbReference type="EC" id="6.3.2.-" evidence="6"/>
<dbReference type="Gene3D" id="3.30.559.10">
    <property type="entry name" value="Chloramphenicol acetyltransferase-like domain"/>
    <property type="match status" value="1"/>
</dbReference>
<evidence type="ECO:0000313" key="7">
    <source>
        <dbReference type="Proteomes" id="UP000031838"/>
    </source>
</evidence>
<dbReference type="GO" id="GO:0044550">
    <property type="term" value="P:secondary metabolite biosynthetic process"/>
    <property type="evidence" value="ECO:0007669"/>
    <property type="project" value="TreeGrafter"/>
</dbReference>
<keyword evidence="2" id="KW-0596">Phosphopantetheine</keyword>
<dbReference type="InterPro" id="IPR020845">
    <property type="entry name" value="AMP-binding_CS"/>
</dbReference>
<dbReference type="InterPro" id="IPR020806">
    <property type="entry name" value="PKS_PP-bd"/>
</dbReference>
<dbReference type="Gene3D" id="3.30.559.30">
    <property type="entry name" value="Nonribosomal peptide synthetase, condensation domain"/>
    <property type="match status" value="1"/>
</dbReference>
<evidence type="ECO:0000259" key="5">
    <source>
        <dbReference type="PROSITE" id="PS50075"/>
    </source>
</evidence>
<dbReference type="InterPro" id="IPR057737">
    <property type="entry name" value="Condensation_MtbB-like"/>
</dbReference>
<dbReference type="InterPro" id="IPR045851">
    <property type="entry name" value="AMP-bd_C_sf"/>
</dbReference>
<sequence length="1462" mass="157345">MRASAIDSRLSGNLSRRWFVERLAELLGESVDDITALDDDENLLGCGLDSIRLMSLLASVNRAGHALTFADLARHPSLAAWRALVAESPARRGAVEACDGRDAAGLDPGLDTDPAVDIHAPFDLSAVQQAYWLGRGDEQVLGNVACHIFIEFRCRAIDAERLEAACRLVRRRHPMLRARFEAGRQQIVDEPDVPVFDHRDWRGDTPEAAEAAWAELLAQRSHERLAVERGQVFLVGLAAMPDGSDRVWLSLDLLAADVDSVRLVMKEIGLAYADPASLPAEPSTSFPAYLARRQRLSRVARDEAHAYWRERLPQLPGAPMLPLACAPETIRAPRFVRRAFTLSHPELERLRQAAARHGVTLSSVFGCAFSFVLARWSAQDTFLLNVPLFDRHGDEADLAAMVADFTTLLLVECRVEPAVCFVDAVRGFQRRMHDAIAHAAYPALDVLREARRQGMPRAAPVVFSNNLGGDTFVPAEFGCIFGDLHEMISQTPQVWLDHQLYRVTDGVLLAWDSVDGLFAPGVIDAMFDAYLELVQGLCDRDWQSPAALPLPLDQQRRRDAANSAAFSPAPRTLHHDVFRQAQRRPDAIALRHGEHVVTRGELAARALAIAGGLKAAGIGLGDAVEISLPRGPEQIAAVLGVLALGACYVPLDVGQPVARKALIERAAGVRAVIGATAAIDGLRCLDVARLSEVDPLPAPLAVSPRHTAYVIYTSGSTGVPKGVEMSHGAAMNTIDAVARCVGLTADDRLLAVSALDFDLSVFDLFGVLGAGGSLVIPEQDEGRDARRWIELLARHEVTVWNSAPALLEMALAAHRAGDGFRGLRAVLLSGDWIATDLPARLRAHAGDHCVVHALGGATEAGIWSNLQAVGATLPDHWRSIPYGAPLPGQAYRVVDGHGNDLPDHVAGELLIGGGSLARGYRNDSELTARRFESTPHGRWYHTGDRGRYWSDGTLELLGRADLQVKIRGHRIELGEIEVALAEHPDVESACAAVSPGEIARVIASLVPATAQPQAGGEQPAEVALARLPDTAGAEAAVTGFVLTQLLAQPESVVPAALRARWSAWLADARAAVPMALDDALSRLGWSRESLADLIPALLDVIGDAAGAQRLLLDARLAPQAMALQLPGGRLAITQIGRALARQIGAGKPSSVAVLDVRGGQMLSPGLAMLDDPGVRTTLFDSSAGLLREAAARFTRSTPALQALEGGLLPLRHLGQFDCVVSFAAAHTRESLDDLFWQSAMLLAEGGFLLLADLMRDSPLRQVSAGLFSDAAPRFALWDEISAAARRHGFALAPDSWHDPAFFLIVARAGGTKLTESRLAEWLRDRLPEAMRPEPIWCRRCWPLNPNGKIDRRAIADAMQRADGESRSSSAAFVPANEREVSLLACWEQALGHPGNASEASFFSLGGDSLLATRFIARLHERLGVRIGMAEFYRRPTLSGMAVRLAASANAGPDGAGLEEGVL</sequence>
<dbReference type="GO" id="GO:0000036">
    <property type="term" value="F:acyl carrier activity"/>
    <property type="evidence" value="ECO:0007669"/>
    <property type="project" value="TreeGrafter"/>
</dbReference>
<evidence type="ECO:0000256" key="4">
    <source>
        <dbReference type="ARBA" id="ARBA00022598"/>
    </source>
</evidence>
<gene>
    <name evidence="6" type="primary">pchE</name>
    <name evidence="6" type="ORF">BGL_1c20580</name>
</gene>
<dbReference type="GO" id="GO:0031177">
    <property type="term" value="F:phosphopantetheine binding"/>
    <property type="evidence" value="ECO:0007669"/>
    <property type="project" value="InterPro"/>
</dbReference>
<dbReference type="KEGG" id="bgp:BGL_1c20580"/>
<dbReference type="SUPFAM" id="SSF47336">
    <property type="entry name" value="ACP-like"/>
    <property type="match status" value="2"/>
</dbReference>
<dbReference type="SUPFAM" id="SSF52777">
    <property type="entry name" value="CoA-dependent acyltransferases"/>
    <property type="match status" value="2"/>
</dbReference>
<dbReference type="RefSeq" id="WP_042625037.1">
    <property type="nucleotide sequence ID" value="NZ_CP002580.1"/>
</dbReference>
<comment type="cofactor">
    <cofactor evidence="1">
        <name>pantetheine 4'-phosphate</name>
        <dbReference type="ChEBI" id="CHEBI:47942"/>
    </cofactor>
</comment>
<dbReference type="FunFam" id="3.30.559.30:FF:000006">
    <property type="entry name" value="Yersiniabactin polyketide/non-ribosomal peptide synthetase"/>
    <property type="match status" value="1"/>
</dbReference>